<evidence type="ECO:0000313" key="5">
    <source>
        <dbReference type="EMBL" id="RGQ36148.1"/>
    </source>
</evidence>
<dbReference type="EMBL" id="QRTC01000057">
    <property type="protein sequence ID" value="RGQ36148.1"/>
    <property type="molecule type" value="Genomic_DNA"/>
</dbReference>
<dbReference type="SUPFAM" id="SSF53098">
    <property type="entry name" value="Ribonuclease H-like"/>
    <property type="match status" value="1"/>
</dbReference>
<feature type="domain" description="Exonuclease" evidence="4">
    <location>
        <begin position="4"/>
        <end position="94"/>
    </location>
</feature>
<evidence type="ECO:0000256" key="3">
    <source>
        <dbReference type="ARBA" id="ARBA00022839"/>
    </source>
</evidence>
<evidence type="ECO:0000259" key="4">
    <source>
        <dbReference type="Pfam" id="PF00929"/>
    </source>
</evidence>
<evidence type="ECO:0000256" key="2">
    <source>
        <dbReference type="ARBA" id="ARBA00022801"/>
    </source>
</evidence>
<dbReference type="AlphaFoldDB" id="A0A412AV72"/>
<sequence>MEFVILDLEWNGTYSKRKNGFFNEIIEFGAVKVNDRLCVEDTFSVVVKPQIGKKLSSKVKNLTNISSEELGMGVTYTRAVSKFKKFLGNAVLMTWGTSDILA</sequence>
<name>A0A412AV72_9FIRM</name>
<keyword evidence="2" id="KW-0378">Hydrolase</keyword>
<dbReference type="Pfam" id="PF00929">
    <property type="entry name" value="RNase_T"/>
    <property type="match status" value="1"/>
</dbReference>
<dbReference type="Proteomes" id="UP000284751">
    <property type="component" value="Unassembled WGS sequence"/>
</dbReference>
<gene>
    <name evidence="5" type="ORF">DWY99_11845</name>
</gene>
<keyword evidence="1" id="KW-0540">Nuclease</keyword>
<dbReference type="Gene3D" id="3.30.420.10">
    <property type="entry name" value="Ribonuclease H-like superfamily/Ribonuclease H"/>
    <property type="match status" value="1"/>
</dbReference>
<accession>A0A412AV72</accession>
<keyword evidence="3" id="KW-0269">Exonuclease</keyword>
<organism evidence="5 6">
    <name type="scientific">[Clostridium] leptum</name>
    <dbReference type="NCBI Taxonomy" id="1535"/>
    <lineage>
        <taxon>Bacteria</taxon>
        <taxon>Bacillati</taxon>
        <taxon>Bacillota</taxon>
        <taxon>Clostridia</taxon>
        <taxon>Eubacteriales</taxon>
        <taxon>Oscillospiraceae</taxon>
        <taxon>Oscillospiraceae incertae sedis</taxon>
    </lineage>
</organism>
<comment type="caution">
    <text evidence="5">The sequence shown here is derived from an EMBL/GenBank/DDBJ whole genome shotgun (WGS) entry which is preliminary data.</text>
</comment>
<dbReference type="InterPro" id="IPR047201">
    <property type="entry name" value="ERI-1_3'hExo-like"/>
</dbReference>
<dbReference type="InterPro" id="IPR051274">
    <property type="entry name" value="3-5_Exoribonuclease"/>
</dbReference>
<dbReference type="GO" id="GO:0003676">
    <property type="term" value="F:nucleic acid binding"/>
    <property type="evidence" value="ECO:0007669"/>
    <property type="project" value="InterPro"/>
</dbReference>
<evidence type="ECO:0000256" key="1">
    <source>
        <dbReference type="ARBA" id="ARBA00022722"/>
    </source>
</evidence>
<proteinExistence type="predicted"/>
<dbReference type="InterPro" id="IPR036397">
    <property type="entry name" value="RNaseH_sf"/>
</dbReference>
<dbReference type="CDD" id="cd06133">
    <property type="entry name" value="ERI-1_3'hExo_like"/>
    <property type="match status" value="1"/>
</dbReference>
<dbReference type="PANTHER" id="PTHR23044:SF61">
    <property type="entry name" value="3'-5' EXORIBONUCLEASE 1-RELATED"/>
    <property type="match status" value="1"/>
</dbReference>
<evidence type="ECO:0000313" key="6">
    <source>
        <dbReference type="Proteomes" id="UP000284751"/>
    </source>
</evidence>
<reference evidence="5 6" key="1">
    <citation type="submission" date="2018-08" db="EMBL/GenBank/DDBJ databases">
        <title>A genome reference for cultivated species of the human gut microbiota.</title>
        <authorList>
            <person name="Zou Y."/>
            <person name="Xue W."/>
            <person name="Luo G."/>
        </authorList>
    </citation>
    <scope>NUCLEOTIDE SEQUENCE [LARGE SCALE GENOMIC DNA]</scope>
    <source>
        <strain evidence="5 6">AF28-26</strain>
    </source>
</reference>
<dbReference type="InterPro" id="IPR013520">
    <property type="entry name" value="Ribonucl_H"/>
</dbReference>
<dbReference type="PANTHER" id="PTHR23044">
    <property type="entry name" value="3'-5' EXONUCLEASE ERI1-RELATED"/>
    <property type="match status" value="1"/>
</dbReference>
<dbReference type="InterPro" id="IPR012337">
    <property type="entry name" value="RNaseH-like_sf"/>
</dbReference>
<dbReference type="GO" id="GO:0000175">
    <property type="term" value="F:3'-5'-RNA exonuclease activity"/>
    <property type="evidence" value="ECO:0007669"/>
    <property type="project" value="InterPro"/>
</dbReference>
<protein>
    <recommendedName>
        <fullName evidence="4">Exonuclease domain-containing protein</fullName>
    </recommendedName>
</protein>